<feature type="region of interest" description="Disordered" evidence="1">
    <location>
        <begin position="107"/>
        <end position="129"/>
    </location>
</feature>
<organism evidence="2 3">
    <name type="scientific">Cylicocyclus nassatus</name>
    <name type="common">Nematode worm</name>
    <dbReference type="NCBI Taxonomy" id="53992"/>
    <lineage>
        <taxon>Eukaryota</taxon>
        <taxon>Metazoa</taxon>
        <taxon>Ecdysozoa</taxon>
        <taxon>Nematoda</taxon>
        <taxon>Chromadorea</taxon>
        <taxon>Rhabditida</taxon>
        <taxon>Rhabditina</taxon>
        <taxon>Rhabditomorpha</taxon>
        <taxon>Strongyloidea</taxon>
        <taxon>Strongylidae</taxon>
        <taxon>Cylicocyclus</taxon>
    </lineage>
</organism>
<comment type="caution">
    <text evidence="2">The sequence shown here is derived from an EMBL/GenBank/DDBJ whole genome shotgun (WGS) entry which is preliminary data.</text>
</comment>
<dbReference type="Proteomes" id="UP001176961">
    <property type="component" value="Unassembled WGS sequence"/>
</dbReference>
<feature type="region of interest" description="Disordered" evidence="1">
    <location>
        <begin position="50"/>
        <end position="80"/>
    </location>
</feature>
<name>A0AA36H3F0_CYLNA</name>
<sequence>MNYLRAPNWSALKNSASEDLESMMKGLTPQQQLDLLTKLDLFFAGEDIVNRRPRPGASPVTGLGPRRSPPRVARPRAGSFLTSYTRPTIAPFNFRTTDAPAERVHVENLGGPGREASPYAKELGFDKTV</sequence>
<evidence type="ECO:0000313" key="2">
    <source>
        <dbReference type="EMBL" id="CAJ0603385.1"/>
    </source>
</evidence>
<gene>
    <name evidence="2" type="ORF">CYNAS_LOCUS15368</name>
</gene>
<accession>A0AA36H3F0</accession>
<keyword evidence="3" id="KW-1185">Reference proteome</keyword>
<evidence type="ECO:0000256" key="1">
    <source>
        <dbReference type="SAM" id="MobiDB-lite"/>
    </source>
</evidence>
<reference evidence="2" key="1">
    <citation type="submission" date="2023-07" db="EMBL/GenBank/DDBJ databases">
        <authorList>
            <consortium name="CYATHOMIX"/>
        </authorList>
    </citation>
    <scope>NUCLEOTIDE SEQUENCE</scope>
    <source>
        <strain evidence="2">N/A</strain>
    </source>
</reference>
<protein>
    <submittedName>
        <fullName evidence="2">Uncharacterized protein</fullName>
    </submittedName>
</protein>
<proteinExistence type="predicted"/>
<dbReference type="EMBL" id="CATQJL010000305">
    <property type="protein sequence ID" value="CAJ0603385.1"/>
    <property type="molecule type" value="Genomic_DNA"/>
</dbReference>
<evidence type="ECO:0000313" key="3">
    <source>
        <dbReference type="Proteomes" id="UP001176961"/>
    </source>
</evidence>
<dbReference type="AlphaFoldDB" id="A0AA36H3F0"/>